<dbReference type="InterPro" id="IPR036388">
    <property type="entry name" value="WH-like_DNA-bd_sf"/>
</dbReference>
<dbReference type="InterPro" id="IPR000792">
    <property type="entry name" value="Tscrpt_reg_LuxR_C"/>
</dbReference>
<keyword evidence="2" id="KW-0238">DNA-binding</keyword>
<dbReference type="SUPFAM" id="SSF46894">
    <property type="entry name" value="C-terminal effector domain of the bipartite response regulators"/>
    <property type="match status" value="1"/>
</dbReference>
<dbReference type="PROSITE" id="PS50043">
    <property type="entry name" value="HTH_LUXR_2"/>
    <property type="match status" value="1"/>
</dbReference>
<dbReference type="PROSITE" id="PS00622">
    <property type="entry name" value="HTH_LUXR_1"/>
    <property type="match status" value="1"/>
</dbReference>
<gene>
    <name evidence="5" type="ORF">ACH3VR_03400</name>
</gene>
<dbReference type="Gene3D" id="1.10.10.10">
    <property type="entry name" value="Winged helix-like DNA-binding domain superfamily/Winged helix DNA-binding domain"/>
    <property type="match status" value="1"/>
</dbReference>
<reference evidence="5 6" key="1">
    <citation type="submission" date="2024-09" db="EMBL/GenBank/DDBJ databases">
        <authorList>
            <person name="Pan X."/>
        </authorList>
    </citation>
    <scope>NUCLEOTIDE SEQUENCE [LARGE SCALE GENOMIC DNA]</scope>
    <source>
        <strain evidence="5 6">B2969</strain>
    </source>
</reference>
<dbReference type="InterPro" id="IPR011990">
    <property type="entry name" value="TPR-like_helical_dom_sf"/>
</dbReference>
<accession>A0ABW7Q3I3</accession>
<dbReference type="PRINTS" id="PR00038">
    <property type="entry name" value="HTHLUXR"/>
</dbReference>
<keyword evidence="3" id="KW-0804">Transcription</keyword>
<evidence type="ECO:0000313" key="6">
    <source>
        <dbReference type="Proteomes" id="UP001610861"/>
    </source>
</evidence>
<evidence type="ECO:0000256" key="1">
    <source>
        <dbReference type="ARBA" id="ARBA00023015"/>
    </source>
</evidence>
<dbReference type="Proteomes" id="UP001610861">
    <property type="component" value="Unassembled WGS sequence"/>
</dbReference>
<dbReference type="InterPro" id="IPR039420">
    <property type="entry name" value="WalR-like"/>
</dbReference>
<organism evidence="5 6">
    <name type="scientific">Microbacterium alkaliflavum</name>
    <dbReference type="NCBI Taxonomy" id="3248839"/>
    <lineage>
        <taxon>Bacteria</taxon>
        <taxon>Bacillati</taxon>
        <taxon>Actinomycetota</taxon>
        <taxon>Actinomycetes</taxon>
        <taxon>Micrococcales</taxon>
        <taxon>Microbacteriaceae</taxon>
        <taxon>Microbacterium</taxon>
    </lineage>
</organism>
<feature type="domain" description="HTH luxR-type" evidence="4">
    <location>
        <begin position="475"/>
        <end position="540"/>
    </location>
</feature>
<dbReference type="RefSeq" id="WP_396639338.1">
    <property type="nucleotide sequence ID" value="NZ_JBIQWL010000001.1"/>
</dbReference>
<dbReference type="Pfam" id="PF00196">
    <property type="entry name" value="GerE"/>
    <property type="match status" value="1"/>
</dbReference>
<dbReference type="SMART" id="SM00421">
    <property type="entry name" value="HTH_LUXR"/>
    <property type="match status" value="1"/>
</dbReference>
<name>A0ABW7Q3I3_9MICO</name>
<protein>
    <submittedName>
        <fullName evidence="5">LuxR C-terminal-related transcriptional regulator</fullName>
    </submittedName>
</protein>
<proteinExistence type="predicted"/>
<dbReference type="CDD" id="cd06170">
    <property type="entry name" value="LuxR_C_like"/>
    <property type="match status" value="1"/>
</dbReference>
<keyword evidence="1" id="KW-0805">Transcription regulation</keyword>
<dbReference type="InterPro" id="IPR016032">
    <property type="entry name" value="Sig_transdc_resp-reg_C-effctor"/>
</dbReference>
<comment type="caution">
    <text evidence="5">The sequence shown here is derived from an EMBL/GenBank/DDBJ whole genome shotgun (WGS) entry which is preliminary data.</text>
</comment>
<keyword evidence="6" id="KW-1185">Reference proteome</keyword>
<dbReference type="EMBL" id="JBIQWL010000001">
    <property type="protein sequence ID" value="MFH8249400.1"/>
    <property type="molecule type" value="Genomic_DNA"/>
</dbReference>
<evidence type="ECO:0000259" key="4">
    <source>
        <dbReference type="PROSITE" id="PS50043"/>
    </source>
</evidence>
<evidence type="ECO:0000313" key="5">
    <source>
        <dbReference type="EMBL" id="MFH8249400.1"/>
    </source>
</evidence>
<dbReference type="SUPFAM" id="SSF48452">
    <property type="entry name" value="TPR-like"/>
    <property type="match status" value="1"/>
</dbReference>
<evidence type="ECO:0000256" key="3">
    <source>
        <dbReference type="ARBA" id="ARBA00023163"/>
    </source>
</evidence>
<dbReference type="PANTHER" id="PTHR43214:SF24">
    <property type="entry name" value="TRANSCRIPTIONAL REGULATORY PROTEIN NARL-RELATED"/>
    <property type="match status" value="1"/>
</dbReference>
<dbReference type="PANTHER" id="PTHR43214">
    <property type="entry name" value="TWO-COMPONENT RESPONSE REGULATOR"/>
    <property type="match status" value="1"/>
</dbReference>
<evidence type="ECO:0000256" key="2">
    <source>
        <dbReference type="ARBA" id="ARBA00023125"/>
    </source>
</evidence>
<sequence length="545" mass="57468">MPTDGGRSAAGGGAVATDWVARFDELRAADAPTAPELDELGTAAWFLGRMDECERAWTAAYERYLGEGSTDAAIRCAFWVGYTLEENGAAVKGHAWMARLLELCRARSAEGGLEAAATAVTCEAAAAWGMGRVDDAIELGERAMTLAREARAVDIEVFATMGLARALVHAGAFERGFDLMDALMLSISTGGVSDRVAGPVYCAVIASCLERWDIARASAWTRDLNAWCDAQRGLEPFRGECSVHRATVLGIGGEWDEAASVLADVAERERRPATLENAVYELAELHRRAGRAVPADDGFRRAAALGREVQPGLGRLRRDAGRAATARTGVARALAAAPPPGRRADLLAAQVEFETDGGDLAVAESADGELRRLADAIGTTYLTALADRASGAVLLARGEPDLALSVLRRAWMGWRELDDPYDGALTRVLLACTARALGDEDAAQLEFDAARTALTGLGALPDLARLERLAASAPAAAAAAGLSRRELEVLRLVATGSSNREIAGRLFLSERTVARHVSNILAKLGLASRSAATAFAFEKGLVAAA</sequence>